<organism evidence="6 7">
    <name type="scientific">Nocardia yunnanensis</name>
    <dbReference type="NCBI Taxonomy" id="2382165"/>
    <lineage>
        <taxon>Bacteria</taxon>
        <taxon>Bacillati</taxon>
        <taxon>Actinomycetota</taxon>
        <taxon>Actinomycetes</taxon>
        <taxon>Mycobacteriales</taxon>
        <taxon>Nocardiaceae</taxon>
        <taxon>Nocardia</taxon>
    </lineage>
</organism>
<evidence type="ECO:0000313" key="7">
    <source>
        <dbReference type="Proteomes" id="UP000267164"/>
    </source>
</evidence>
<dbReference type="Proteomes" id="UP000267164">
    <property type="component" value="Chromosome"/>
</dbReference>
<dbReference type="SUPFAM" id="SSF53474">
    <property type="entry name" value="alpha/beta-Hydrolases"/>
    <property type="match status" value="1"/>
</dbReference>
<dbReference type="InterPro" id="IPR000675">
    <property type="entry name" value="Cutinase/axe"/>
</dbReference>
<sequence>MASIVTVGAGAAVASAADPFADLTAQGCPAVYALGVQGTGQSAPDAPVTTDTGMLSQVFVPLQADADAAGVKISRAYVPYDASFGGLDRPANPDTASYERSVSGGLESLDKMASQIVAACPATRIAVAGYSQGAHVVSMWAKQVGTGSGAVAPSQVAAVALFGDPVRAPGSPTFPGRAGQDSPDPAPETSGAAVGELSAVPQAPTSGGGIGPERDKAGGFGALDGRVMSVCASGDLACDAPSHAPILEAVANIAGQADSGGDPLRALWSVTQALAFTTIKTATSAVNEDVKGDSLANLSINPKVSLSQRIADASDPRTALAPGDVVQAVLKVATIGFNSVAAVAETLLTPDTIASVATAGLANPVAGLAVFGVKLLGALPQLMPPRTAIGLVKSAFEVVTTNISDNRDLVDTAVWTKYSDAITKHNSYGQNPISADGQSATRYVADWFAAIARDSAGAAAPSTSGKAQPSPQSRTGTTTATPRVSAPPTSTNRPPGGAQYPWDSSSGSGLEGLPIPGSESTATSTTAPLSPPASATRTR</sequence>
<dbReference type="Gene3D" id="3.40.50.1820">
    <property type="entry name" value="alpha/beta hydrolase"/>
    <property type="match status" value="1"/>
</dbReference>
<dbReference type="InterPro" id="IPR029058">
    <property type="entry name" value="AB_hydrolase_fold"/>
</dbReference>
<evidence type="ECO:0000256" key="4">
    <source>
        <dbReference type="ARBA" id="ARBA00023157"/>
    </source>
</evidence>
<dbReference type="OrthoDB" id="4570487at2"/>
<dbReference type="PANTHER" id="PTHR33630:SF9">
    <property type="entry name" value="CUTINASE 4"/>
    <property type="match status" value="1"/>
</dbReference>
<dbReference type="AlphaFoldDB" id="A0A386ZCH5"/>
<gene>
    <name evidence="6" type="ORF">D7D52_17135</name>
</gene>
<dbReference type="SMART" id="SM01110">
    <property type="entry name" value="Cutinase"/>
    <property type="match status" value="1"/>
</dbReference>
<keyword evidence="2" id="KW-0719">Serine esterase</keyword>
<feature type="region of interest" description="Disordered" evidence="5">
    <location>
        <begin position="458"/>
        <end position="539"/>
    </location>
</feature>
<reference evidence="6 7" key="1">
    <citation type="submission" date="2018-09" db="EMBL/GenBank/DDBJ databases">
        <title>Nocardia yunnanensis sp. nov., an actinomycete isolated from a soil sample.</title>
        <authorList>
            <person name="Zhang J."/>
        </authorList>
    </citation>
    <scope>NUCLEOTIDE SEQUENCE [LARGE SCALE GENOMIC DNA]</scope>
    <source>
        <strain evidence="6 7">CFHS0054</strain>
    </source>
</reference>
<dbReference type="GO" id="GO:0052689">
    <property type="term" value="F:carboxylic ester hydrolase activity"/>
    <property type="evidence" value="ECO:0007669"/>
    <property type="project" value="UniProtKB-KW"/>
</dbReference>
<dbReference type="Pfam" id="PF01083">
    <property type="entry name" value="Cutinase"/>
    <property type="match status" value="1"/>
</dbReference>
<keyword evidence="4" id="KW-1015">Disulfide bond</keyword>
<evidence type="ECO:0000313" key="6">
    <source>
        <dbReference type="EMBL" id="AYF75310.1"/>
    </source>
</evidence>
<feature type="compositionally biased region" description="Polar residues" evidence="5">
    <location>
        <begin position="461"/>
        <end position="493"/>
    </location>
</feature>
<protein>
    <submittedName>
        <fullName evidence="6">Cutinase family protein</fullName>
    </submittedName>
</protein>
<evidence type="ECO:0000256" key="3">
    <source>
        <dbReference type="ARBA" id="ARBA00022801"/>
    </source>
</evidence>
<dbReference type="PANTHER" id="PTHR33630">
    <property type="entry name" value="CUTINASE RV1984C-RELATED-RELATED"/>
    <property type="match status" value="1"/>
</dbReference>
<keyword evidence="3" id="KW-0378">Hydrolase</keyword>
<accession>A0A386ZCH5</accession>
<dbReference type="KEGG" id="nyu:D7D52_17135"/>
<evidence type="ECO:0000256" key="2">
    <source>
        <dbReference type="ARBA" id="ARBA00022487"/>
    </source>
</evidence>
<keyword evidence="7" id="KW-1185">Reference proteome</keyword>
<comment type="similarity">
    <text evidence="1">Belongs to the cutinase family.</text>
</comment>
<evidence type="ECO:0000256" key="1">
    <source>
        <dbReference type="ARBA" id="ARBA00007534"/>
    </source>
</evidence>
<dbReference type="EMBL" id="CP032568">
    <property type="protein sequence ID" value="AYF75310.1"/>
    <property type="molecule type" value="Genomic_DNA"/>
</dbReference>
<name>A0A386ZCH5_9NOCA</name>
<feature type="region of interest" description="Disordered" evidence="5">
    <location>
        <begin position="169"/>
        <end position="192"/>
    </location>
</feature>
<evidence type="ECO:0000256" key="5">
    <source>
        <dbReference type="SAM" id="MobiDB-lite"/>
    </source>
</evidence>
<feature type="compositionally biased region" description="Low complexity" evidence="5">
    <location>
        <begin position="516"/>
        <end position="539"/>
    </location>
</feature>
<proteinExistence type="inferred from homology"/>